<evidence type="ECO:0000313" key="10">
    <source>
        <dbReference type="EMBL" id="QNT78700.1"/>
    </source>
</evidence>
<comment type="subunit">
    <text evidence="9">Homodimer.</text>
</comment>
<evidence type="ECO:0000256" key="4">
    <source>
        <dbReference type="ARBA" id="ARBA00022679"/>
    </source>
</evidence>
<comment type="cofactor">
    <cofactor evidence="1 9">
        <name>pyridoxal 5'-phosphate</name>
        <dbReference type="ChEBI" id="CHEBI:597326"/>
    </cofactor>
</comment>
<evidence type="ECO:0000256" key="9">
    <source>
        <dbReference type="HAMAP-Rule" id="MF_00834"/>
    </source>
</evidence>
<dbReference type="PANTHER" id="PTHR42684:SF17">
    <property type="entry name" value="ADENOSYLMETHIONINE-8-AMINO-7-OXONONANOATE AMINOTRANSFERASE"/>
    <property type="match status" value="1"/>
</dbReference>
<protein>
    <recommendedName>
        <fullName evidence="9">Adenosylmethionine-8-amino-7-oxononanoate aminotransferase</fullName>
        <ecNumber evidence="9">2.6.1.62</ecNumber>
    </recommendedName>
    <alternativeName>
        <fullName evidence="9">7,8-diamino-pelargonic acid aminotransferase</fullName>
        <shortName evidence="9">DAPA AT</shortName>
        <shortName evidence="9">DAPA aminotransferase</shortName>
    </alternativeName>
    <alternativeName>
        <fullName evidence="9">7,8-diaminononanoate synthase</fullName>
        <shortName evidence="9">DANS</shortName>
    </alternativeName>
    <alternativeName>
        <fullName evidence="9">Diaminopelargonic acid synthase</fullName>
    </alternativeName>
</protein>
<dbReference type="GO" id="GO:0005737">
    <property type="term" value="C:cytoplasm"/>
    <property type="evidence" value="ECO:0007669"/>
    <property type="project" value="UniProtKB-SubCell"/>
</dbReference>
<comment type="pathway">
    <text evidence="2 9">Cofactor biosynthesis; biotin biosynthesis; 7,8-diaminononanoate from 8-amino-7-oxononanoate (SAM route): step 1/1.</text>
</comment>
<dbReference type="EMBL" id="CP060244">
    <property type="protein sequence ID" value="QNT78700.1"/>
    <property type="molecule type" value="Genomic_DNA"/>
</dbReference>
<keyword evidence="9" id="KW-0963">Cytoplasm</keyword>
<accession>A0A7H1NSE0</accession>
<evidence type="ECO:0000256" key="7">
    <source>
        <dbReference type="ARBA" id="ARBA00022898"/>
    </source>
</evidence>
<feature type="binding site" evidence="9">
    <location>
        <position position="392"/>
    </location>
    <ligand>
        <name>substrate</name>
    </ligand>
</feature>
<reference evidence="10 11" key="1">
    <citation type="submission" date="2020-08" db="EMBL/GenBank/DDBJ databases">
        <title>Complete genome sequence of Entomobacter blattae G55GP.</title>
        <authorList>
            <person name="Poehlein A."/>
            <person name="Guzman J."/>
            <person name="Daniel R."/>
            <person name="Vilcinskas A."/>
        </authorList>
    </citation>
    <scope>NUCLEOTIDE SEQUENCE [LARGE SCALE GENOMIC DNA]</scope>
    <source>
        <strain evidence="10 11">G55GP</strain>
    </source>
</reference>
<feature type="binding site" evidence="9">
    <location>
        <position position="59"/>
    </location>
    <ligand>
        <name>substrate</name>
    </ligand>
</feature>
<evidence type="ECO:0000313" key="11">
    <source>
        <dbReference type="Proteomes" id="UP000516349"/>
    </source>
</evidence>
<dbReference type="GO" id="GO:0009102">
    <property type="term" value="P:biotin biosynthetic process"/>
    <property type="evidence" value="ECO:0007669"/>
    <property type="project" value="UniProtKB-UniRule"/>
</dbReference>
<keyword evidence="3 9" id="KW-0032">Aminotransferase</keyword>
<feature type="binding site" evidence="9">
    <location>
        <position position="308"/>
    </location>
    <ligand>
        <name>substrate</name>
    </ligand>
</feature>
<dbReference type="Gene3D" id="3.90.1150.10">
    <property type="entry name" value="Aspartate Aminotransferase, domain 1"/>
    <property type="match status" value="1"/>
</dbReference>
<evidence type="ECO:0000256" key="1">
    <source>
        <dbReference type="ARBA" id="ARBA00001933"/>
    </source>
</evidence>
<dbReference type="Gene3D" id="3.40.640.10">
    <property type="entry name" value="Type I PLP-dependent aspartate aminotransferase-like (Major domain)"/>
    <property type="match status" value="1"/>
</dbReference>
<dbReference type="AlphaFoldDB" id="A0A7H1NSE0"/>
<dbReference type="CDD" id="cd00610">
    <property type="entry name" value="OAT_like"/>
    <property type="match status" value="1"/>
</dbReference>
<dbReference type="HAMAP" id="MF_00834">
    <property type="entry name" value="BioA"/>
    <property type="match status" value="1"/>
</dbReference>
<dbReference type="PIRSF" id="PIRSF000521">
    <property type="entry name" value="Transaminase_4ab_Lys_Orn"/>
    <property type="match status" value="1"/>
</dbReference>
<evidence type="ECO:0000256" key="6">
    <source>
        <dbReference type="ARBA" id="ARBA00022756"/>
    </source>
</evidence>
<dbReference type="Proteomes" id="UP000516349">
    <property type="component" value="Chromosome"/>
</dbReference>
<dbReference type="Pfam" id="PF00202">
    <property type="entry name" value="Aminotran_3"/>
    <property type="match status" value="1"/>
</dbReference>
<comment type="catalytic activity">
    <reaction evidence="8 9">
        <text>(8S)-8-amino-7-oxononanoate + S-adenosyl-L-methionine = S-adenosyl-4-methylsulfanyl-2-oxobutanoate + (7R,8S)-7,8-diammoniononanoate</text>
        <dbReference type="Rhea" id="RHEA:16861"/>
        <dbReference type="ChEBI" id="CHEBI:16490"/>
        <dbReference type="ChEBI" id="CHEBI:59789"/>
        <dbReference type="ChEBI" id="CHEBI:149468"/>
        <dbReference type="ChEBI" id="CHEBI:149469"/>
        <dbReference type="EC" id="2.6.1.62"/>
    </reaction>
</comment>
<name>A0A7H1NSE0_9PROT</name>
<dbReference type="GO" id="GO:0030170">
    <property type="term" value="F:pyridoxal phosphate binding"/>
    <property type="evidence" value="ECO:0007669"/>
    <property type="project" value="UniProtKB-UniRule"/>
</dbReference>
<dbReference type="PANTHER" id="PTHR42684">
    <property type="entry name" value="ADENOSYLMETHIONINE-8-AMINO-7-OXONONANOATE AMINOTRANSFERASE"/>
    <property type="match status" value="1"/>
</dbReference>
<comment type="similarity">
    <text evidence="9">Belongs to the class-III pyridoxal-phosphate-dependent aminotransferase family. BioA subfamily.</text>
</comment>
<feature type="binding site" evidence="9">
    <location>
        <position position="245"/>
    </location>
    <ligand>
        <name>pyridoxal 5'-phosphate</name>
        <dbReference type="ChEBI" id="CHEBI:597326"/>
    </ligand>
</feature>
<evidence type="ECO:0000256" key="2">
    <source>
        <dbReference type="ARBA" id="ARBA00005063"/>
    </source>
</evidence>
<proteinExistence type="inferred from homology"/>
<evidence type="ECO:0000256" key="8">
    <source>
        <dbReference type="ARBA" id="ARBA00048449"/>
    </source>
</evidence>
<organism evidence="10 11">
    <name type="scientific">Entomobacter blattae</name>
    <dbReference type="NCBI Taxonomy" id="2762277"/>
    <lineage>
        <taxon>Bacteria</taxon>
        <taxon>Pseudomonadati</taxon>
        <taxon>Pseudomonadota</taxon>
        <taxon>Alphaproteobacteria</taxon>
        <taxon>Acetobacterales</taxon>
        <taxon>Acetobacteraceae</taxon>
        <taxon>Entomobacter</taxon>
    </lineage>
</organism>
<feature type="binding site" evidence="9">
    <location>
        <position position="274"/>
    </location>
    <ligand>
        <name>substrate</name>
    </ligand>
</feature>
<dbReference type="SUPFAM" id="SSF53383">
    <property type="entry name" value="PLP-dependent transferases"/>
    <property type="match status" value="1"/>
</dbReference>
<keyword evidence="11" id="KW-1185">Reference proteome</keyword>
<dbReference type="PROSITE" id="PS00600">
    <property type="entry name" value="AA_TRANSFER_CLASS_3"/>
    <property type="match status" value="1"/>
</dbReference>
<keyword evidence="6 9" id="KW-0093">Biotin biosynthesis</keyword>
<feature type="binding site" evidence="9">
    <location>
        <begin position="309"/>
        <end position="310"/>
    </location>
    <ligand>
        <name>pyridoxal 5'-phosphate</name>
        <dbReference type="ChEBI" id="CHEBI:597326"/>
    </ligand>
</feature>
<dbReference type="RefSeq" id="WP_203412940.1">
    <property type="nucleotide sequence ID" value="NZ_CP060244.1"/>
</dbReference>
<dbReference type="InterPro" id="IPR005815">
    <property type="entry name" value="BioA"/>
</dbReference>
<dbReference type="NCBIfam" id="TIGR00508">
    <property type="entry name" value="bioA"/>
    <property type="match status" value="1"/>
</dbReference>
<keyword evidence="5 9" id="KW-0949">S-adenosyl-L-methionine</keyword>
<feature type="binding site" evidence="9">
    <location>
        <position position="151"/>
    </location>
    <ligand>
        <name>substrate</name>
    </ligand>
</feature>
<comment type="subcellular location">
    <subcellularLocation>
        <location evidence="9">Cytoplasm</location>
    </subcellularLocation>
</comment>
<dbReference type="UniPathway" id="UPA00078">
    <property type="reaction ID" value="UER00160"/>
</dbReference>
<evidence type="ECO:0000256" key="5">
    <source>
        <dbReference type="ARBA" id="ARBA00022691"/>
    </source>
</evidence>
<evidence type="ECO:0000256" key="3">
    <source>
        <dbReference type="ARBA" id="ARBA00022576"/>
    </source>
</evidence>
<dbReference type="GO" id="GO:0004015">
    <property type="term" value="F:adenosylmethionine-8-amino-7-oxononanoate transaminase activity"/>
    <property type="evidence" value="ECO:0007669"/>
    <property type="project" value="UniProtKB-UniRule"/>
</dbReference>
<feature type="binding site" evidence="9">
    <location>
        <begin position="119"/>
        <end position="120"/>
    </location>
    <ligand>
        <name>pyridoxal 5'-phosphate</name>
        <dbReference type="ChEBI" id="CHEBI:597326"/>
    </ligand>
</feature>
<dbReference type="NCBIfam" id="NF004624">
    <property type="entry name" value="PRK05964.1"/>
    <property type="match status" value="1"/>
</dbReference>
<feature type="modified residue" description="N6-(pyridoxal phosphate)lysine" evidence="9">
    <location>
        <position position="274"/>
    </location>
</feature>
<dbReference type="InterPro" id="IPR015422">
    <property type="entry name" value="PyrdxlP-dep_Trfase_small"/>
</dbReference>
<dbReference type="InterPro" id="IPR015424">
    <property type="entry name" value="PyrdxlP-dep_Trfase"/>
</dbReference>
<feature type="site" description="Participates in the substrate recognition with KAPA and in a stacking interaction with the adenine ring of SAM" evidence="9">
    <location>
        <position position="24"/>
    </location>
</feature>
<gene>
    <name evidence="9 10" type="primary">bioA</name>
    <name evidence="10" type="ORF">JGUZn3_14770</name>
</gene>
<dbReference type="InterPro" id="IPR015421">
    <property type="entry name" value="PyrdxlP-dep_Trfase_major"/>
</dbReference>
<keyword evidence="4 9" id="KW-0808">Transferase</keyword>
<sequence>MTHVPKQSKIPSISTLTDHLWLPYTQMKTSPSPIMAKKTQGSHIYLEDGTRLIDGIASWWTACHGYNHPVILEAAQHQLTAMPHIMLGGIVHQPALQLSTELSALLGHDLNHVFFSDSGSVSVEVAMKMAFQYWLNKKQSRHHILSFKGGYHGDTLYTMSICDPEEGMHTLFKGIVPQQPILDLPVTAEQRKNFDVFLEQNHTSIAAIVVEPLVQGAGGMIFYSAETLHYLYKTAQKYALLLICDEVFTGFGRTGSMFAFQQAEIIPDIITLSKALTGGTMGLAATIARTPIYEAFLSDQPEHALMHGPTFMGNPLACACALASLSLFATQPRLEEVRNIGQQMQEHLSACTKLACVKNVRVMGAIGVVELYTIPDMAALKKELLSHFVWIRPFRNIVYITPAFTISSEDVAILCSSIYQTLQKLYS</sequence>
<comment type="function">
    <text evidence="9">Catalyzes the transfer of the alpha-amino group from S-adenosyl-L-methionine (SAM) to 7-keto-8-aminopelargonic acid (KAPA) to form 7,8-diaminopelargonic acid (DAPA). It is the only aminotransferase known to utilize SAM as an amino donor.</text>
</comment>
<dbReference type="KEGG" id="ebla:JGUZn3_14770"/>
<keyword evidence="7 9" id="KW-0663">Pyridoxal phosphate</keyword>
<dbReference type="InterPro" id="IPR005814">
    <property type="entry name" value="Aminotrans_3"/>
</dbReference>
<dbReference type="EC" id="2.6.1.62" evidence="9"/>
<dbReference type="InterPro" id="IPR049704">
    <property type="entry name" value="Aminotrans_3_PPA_site"/>
</dbReference>